<proteinExistence type="predicted"/>
<dbReference type="InterPro" id="IPR029058">
    <property type="entry name" value="AB_hydrolase_fold"/>
</dbReference>
<organism evidence="3 4">
    <name type="scientific">Candidatus Chisholmbacteria bacterium RIFCSPHIGHO2_01_FULL_52_32</name>
    <dbReference type="NCBI Taxonomy" id="1797591"/>
    <lineage>
        <taxon>Bacteria</taxon>
        <taxon>Candidatus Chisholmiibacteriota</taxon>
    </lineage>
</organism>
<sequence length="312" mass="34651">MSISTGKSGETALHSLTIAAQRKKAYPGSPITIEQTLEPAANYRKYIVSYTSDGLKIYALLTVPNGTPPTGGWPAIVFNHGYIPPAQYRTTERYVAYVDGFAGQGYIVFKPDYRGHGDSEGSPQGAYYSDAYSTDVLNAVTSIKEYKVANPEKIGMWGHSMGGHLTLRAMVVKSDIKAGVIWGGVVGSYEEMIENWRRRVPWMPSSSERQFRRPSRQELIDKYGSPEQNPEFWNSISPINFVADISGPVQLHHGTGDESVPWEFSRSLKNALETAGKPVEYFTYEGADHNLSGAAFSQAMRRSVEFFDRVLK</sequence>
<evidence type="ECO:0000313" key="3">
    <source>
        <dbReference type="EMBL" id="OGY17971.1"/>
    </source>
</evidence>
<dbReference type="PANTHER" id="PTHR22946:SF9">
    <property type="entry name" value="POLYKETIDE TRANSFERASE AF380"/>
    <property type="match status" value="1"/>
</dbReference>
<dbReference type="InterPro" id="IPR001375">
    <property type="entry name" value="Peptidase_S9_cat"/>
</dbReference>
<protein>
    <submittedName>
        <fullName evidence="3">Peptidase</fullName>
    </submittedName>
</protein>
<dbReference type="Gene3D" id="3.40.50.1820">
    <property type="entry name" value="alpha/beta hydrolase"/>
    <property type="match status" value="1"/>
</dbReference>
<comment type="caution">
    <text evidence="3">The sequence shown here is derived from an EMBL/GenBank/DDBJ whole genome shotgun (WGS) entry which is preliminary data.</text>
</comment>
<evidence type="ECO:0000259" key="2">
    <source>
        <dbReference type="Pfam" id="PF00326"/>
    </source>
</evidence>
<dbReference type="Proteomes" id="UP000179233">
    <property type="component" value="Unassembled WGS sequence"/>
</dbReference>
<dbReference type="Pfam" id="PF00326">
    <property type="entry name" value="Peptidase_S9"/>
    <property type="match status" value="1"/>
</dbReference>
<dbReference type="PANTHER" id="PTHR22946">
    <property type="entry name" value="DIENELACTONE HYDROLASE DOMAIN-CONTAINING PROTEIN-RELATED"/>
    <property type="match status" value="1"/>
</dbReference>
<dbReference type="AlphaFoldDB" id="A0A1G1VRE7"/>
<evidence type="ECO:0000256" key="1">
    <source>
        <dbReference type="ARBA" id="ARBA00022801"/>
    </source>
</evidence>
<reference evidence="3 4" key="1">
    <citation type="journal article" date="2016" name="Nat. Commun.">
        <title>Thousands of microbial genomes shed light on interconnected biogeochemical processes in an aquifer system.</title>
        <authorList>
            <person name="Anantharaman K."/>
            <person name="Brown C.T."/>
            <person name="Hug L.A."/>
            <person name="Sharon I."/>
            <person name="Castelle C.J."/>
            <person name="Probst A.J."/>
            <person name="Thomas B.C."/>
            <person name="Singh A."/>
            <person name="Wilkins M.J."/>
            <person name="Karaoz U."/>
            <person name="Brodie E.L."/>
            <person name="Williams K.H."/>
            <person name="Hubbard S.S."/>
            <person name="Banfield J.F."/>
        </authorList>
    </citation>
    <scope>NUCLEOTIDE SEQUENCE [LARGE SCALE GENOMIC DNA]</scope>
</reference>
<feature type="domain" description="Peptidase S9 prolyl oligopeptidase catalytic" evidence="2">
    <location>
        <begin position="101"/>
        <end position="312"/>
    </location>
</feature>
<dbReference type="GO" id="GO:0008236">
    <property type="term" value="F:serine-type peptidase activity"/>
    <property type="evidence" value="ECO:0007669"/>
    <property type="project" value="InterPro"/>
</dbReference>
<dbReference type="GO" id="GO:0006508">
    <property type="term" value="P:proteolysis"/>
    <property type="evidence" value="ECO:0007669"/>
    <property type="project" value="InterPro"/>
</dbReference>
<name>A0A1G1VRE7_9BACT</name>
<keyword evidence="1" id="KW-0378">Hydrolase</keyword>
<evidence type="ECO:0000313" key="4">
    <source>
        <dbReference type="Proteomes" id="UP000179233"/>
    </source>
</evidence>
<dbReference type="GO" id="GO:0052689">
    <property type="term" value="F:carboxylic ester hydrolase activity"/>
    <property type="evidence" value="ECO:0007669"/>
    <property type="project" value="UniProtKB-ARBA"/>
</dbReference>
<dbReference type="SUPFAM" id="SSF53474">
    <property type="entry name" value="alpha/beta-Hydrolases"/>
    <property type="match status" value="1"/>
</dbReference>
<dbReference type="EMBL" id="MHCJ01000004">
    <property type="protein sequence ID" value="OGY17971.1"/>
    <property type="molecule type" value="Genomic_DNA"/>
</dbReference>
<dbReference type="InterPro" id="IPR050261">
    <property type="entry name" value="FrsA_esterase"/>
</dbReference>
<gene>
    <name evidence="3" type="ORF">A2786_00140</name>
</gene>
<accession>A0A1G1VRE7</accession>